<dbReference type="GO" id="GO:0071555">
    <property type="term" value="P:cell wall organization"/>
    <property type="evidence" value="ECO:0007669"/>
    <property type="project" value="UniProtKB-KW"/>
</dbReference>
<dbReference type="GO" id="GO:0005576">
    <property type="term" value="C:extracellular region"/>
    <property type="evidence" value="ECO:0007669"/>
    <property type="project" value="TreeGrafter"/>
</dbReference>
<reference evidence="8" key="1">
    <citation type="submission" date="2016-03" db="EMBL/GenBank/DDBJ databases">
        <title>Updated assembly of Pseudogymnoascus destructans, the fungus causing white-nose syndrome of bats.</title>
        <authorList>
            <person name="Palmer J.M."/>
            <person name="Drees K.P."/>
            <person name="Foster J.T."/>
            <person name="Lindner D.L."/>
        </authorList>
    </citation>
    <scope>NUCLEOTIDE SEQUENCE [LARGE SCALE GENOMIC DNA]</scope>
    <source>
        <strain evidence="8">20631-21</strain>
    </source>
</reference>
<dbReference type="EC" id="3.2.1.58" evidence="7"/>
<evidence type="ECO:0000256" key="2">
    <source>
        <dbReference type="ARBA" id="ARBA00022801"/>
    </source>
</evidence>
<dbReference type="GeneID" id="36284099"/>
<keyword evidence="5" id="KW-0961">Cell wall biogenesis/degradation</keyword>
<evidence type="ECO:0000256" key="3">
    <source>
        <dbReference type="ARBA" id="ARBA00023180"/>
    </source>
</evidence>
<evidence type="ECO:0000313" key="8">
    <source>
        <dbReference type="EMBL" id="OAF62509.1"/>
    </source>
</evidence>
<evidence type="ECO:0000256" key="7">
    <source>
        <dbReference type="ARBA" id="ARBA00038929"/>
    </source>
</evidence>
<evidence type="ECO:0000256" key="4">
    <source>
        <dbReference type="ARBA" id="ARBA00023295"/>
    </source>
</evidence>
<gene>
    <name evidence="8" type="ORF">VC83_01007</name>
</gene>
<dbReference type="SUPFAM" id="SSF51445">
    <property type="entry name" value="(Trans)glycosidases"/>
    <property type="match status" value="1"/>
</dbReference>
<dbReference type="AlphaFoldDB" id="A0A177AK96"/>
<dbReference type="Gene3D" id="3.20.20.80">
    <property type="entry name" value="Glycosidases"/>
    <property type="match status" value="1"/>
</dbReference>
<dbReference type="eggNOG" id="ENOG502QPYU">
    <property type="taxonomic scope" value="Eukaryota"/>
</dbReference>
<dbReference type="PANTHER" id="PTHR31297:SF34">
    <property type="entry name" value="GLUCAN 1,3-BETA-GLUCOSIDASE 2"/>
    <property type="match status" value="1"/>
</dbReference>
<dbReference type="GO" id="GO:0009986">
    <property type="term" value="C:cell surface"/>
    <property type="evidence" value="ECO:0007669"/>
    <property type="project" value="TreeGrafter"/>
</dbReference>
<evidence type="ECO:0000256" key="5">
    <source>
        <dbReference type="ARBA" id="ARBA00023316"/>
    </source>
</evidence>
<accession>A0A177AK96</accession>
<evidence type="ECO:0000256" key="1">
    <source>
        <dbReference type="ARBA" id="ARBA00005641"/>
    </source>
</evidence>
<dbReference type="RefSeq" id="XP_024327781.1">
    <property type="nucleotide sequence ID" value="XM_024464692.1"/>
</dbReference>
<dbReference type="EMBL" id="KV441387">
    <property type="protein sequence ID" value="OAF62509.1"/>
    <property type="molecule type" value="Genomic_DNA"/>
</dbReference>
<dbReference type="InterPro" id="IPR050386">
    <property type="entry name" value="Glycosyl_hydrolase_5"/>
</dbReference>
<dbReference type="PANTHER" id="PTHR31297">
    <property type="entry name" value="GLUCAN ENDO-1,6-BETA-GLUCOSIDASE B"/>
    <property type="match status" value="1"/>
</dbReference>
<dbReference type="OrthoDB" id="62120at2759"/>
<comment type="catalytic activity">
    <reaction evidence="6">
        <text>Successive hydrolysis of beta-D-glucose units from the non-reducing ends of (1-&gt;3)-beta-D-glucans, releasing alpha-glucose.</text>
        <dbReference type="EC" id="3.2.1.58"/>
    </reaction>
</comment>
<proteinExistence type="inferred from homology"/>
<sequence>MGITRQQTFPRCYLGGWLSLEPFITPSLFPDTSLVDEYSLCKKLGPKEAAKTLEKHYSTFITEDDFKAIAAAGLDHVRIPFPVLGSKDLNDDPYVPGISWRYLRFLRLPHPWPARAHHAR</sequence>
<organism evidence="8">
    <name type="scientific">Pseudogymnoascus destructans</name>
    <dbReference type="NCBI Taxonomy" id="655981"/>
    <lineage>
        <taxon>Eukaryota</taxon>
        <taxon>Fungi</taxon>
        <taxon>Dikarya</taxon>
        <taxon>Ascomycota</taxon>
        <taxon>Pezizomycotina</taxon>
        <taxon>Leotiomycetes</taxon>
        <taxon>Thelebolales</taxon>
        <taxon>Thelebolaceae</taxon>
        <taxon>Pseudogymnoascus</taxon>
    </lineage>
</organism>
<dbReference type="Proteomes" id="UP000077154">
    <property type="component" value="Unassembled WGS sequence"/>
</dbReference>
<name>A0A177AK96_9PEZI</name>
<evidence type="ECO:0000256" key="6">
    <source>
        <dbReference type="ARBA" id="ARBA00036824"/>
    </source>
</evidence>
<dbReference type="VEuPathDB" id="FungiDB:GMDG_08387"/>
<comment type="similarity">
    <text evidence="1">Belongs to the glycosyl hydrolase 5 (cellulase A) family.</text>
</comment>
<keyword evidence="2" id="KW-0378">Hydrolase</keyword>
<dbReference type="InterPro" id="IPR017853">
    <property type="entry name" value="GH"/>
</dbReference>
<keyword evidence="3" id="KW-0325">Glycoprotein</keyword>
<protein>
    <recommendedName>
        <fullName evidence="7">glucan 1,3-beta-glucosidase</fullName>
        <ecNumber evidence="7">3.2.1.58</ecNumber>
    </recommendedName>
</protein>
<dbReference type="GO" id="GO:0004338">
    <property type="term" value="F:glucan exo-1,3-beta-glucosidase activity"/>
    <property type="evidence" value="ECO:0007669"/>
    <property type="project" value="UniProtKB-EC"/>
</dbReference>
<dbReference type="GO" id="GO:0009251">
    <property type="term" value="P:glucan catabolic process"/>
    <property type="evidence" value="ECO:0007669"/>
    <property type="project" value="TreeGrafter"/>
</dbReference>
<keyword evidence="4" id="KW-0326">Glycosidase</keyword>